<dbReference type="KEGG" id="fgg:FSB75_16050"/>
<dbReference type="AlphaFoldDB" id="A0A5B8ULB3"/>
<name>A0A5B8ULB3_9BACT</name>
<sequence>MQTLTKTNAWLLGLGLLFIAAACHNFYKATAGRTGPYASGTIDSLESRNRYFVLRTNSQAFYMKNMALSADRQSLSCTLDTLPPAHKLHLVNGRGGNMRYKKNELDDLQVLNEVHLYATGVSNAAIGENFSLPLDKVQKIEVIEKDQKRTTNSYVIGAVGYTVGAFAVAVAIIAATKSSCPFVSAYDGSRFVMQGEIYGGAIYPQLARHDYLPLKMAPLADGSLQVKITNELKEKQYTDLADLWVITHDANTKVLSDEKGNLYSIAPPNEPLAATLNGRKNLLPALQKEGDNAIAYMDDTTTADASNNLVLRFKKEAVAQKAKLVLTLKNGYWLDLLYGELAKGFGNYYEKYLKKQSKKSKEVLQKWIEEQQLPLTVSLRTKEGWKKISDITTTGPLADRTLVVPIDLRGSNEDSVDVRLSSGFMFWEIDYAGLDFSKGENFSVEKLSPLTATDETGRNVLPLLQNEDGTYLEQPQIGNSTTLSYKSSPLAGASKTQTFILHTKGWYRHVRNFTNGPNVAFLKRFLKPNAFPIYGKELYKQLQAESLPLMAVK</sequence>
<proteinExistence type="predicted"/>
<dbReference type="EMBL" id="CP042433">
    <property type="protein sequence ID" value="QEC57348.1"/>
    <property type="molecule type" value="Genomic_DNA"/>
</dbReference>
<dbReference type="Proteomes" id="UP000321204">
    <property type="component" value="Chromosome"/>
</dbReference>
<dbReference type="OrthoDB" id="621906at2"/>
<organism evidence="1 2">
    <name type="scientific">Flavisolibacter ginsenosidimutans</name>
    <dbReference type="NCBI Taxonomy" id="661481"/>
    <lineage>
        <taxon>Bacteria</taxon>
        <taxon>Pseudomonadati</taxon>
        <taxon>Bacteroidota</taxon>
        <taxon>Chitinophagia</taxon>
        <taxon>Chitinophagales</taxon>
        <taxon>Chitinophagaceae</taxon>
        <taxon>Flavisolibacter</taxon>
    </lineage>
</organism>
<gene>
    <name evidence="1" type="ORF">FSB75_16050</name>
</gene>
<reference evidence="1 2" key="1">
    <citation type="journal article" date="2015" name="Int. J. Syst. Evol. Microbiol.">
        <title>Flavisolibacter ginsenosidimutans sp. nov., with ginsenoside-converting activity isolated from soil used for cultivating ginseng.</title>
        <authorList>
            <person name="Zhao Y."/>
            <person name="Liu Q."/>
            <person name="Kang M.S."/>
            <person name="Jin F."/>
            <person name="Yu H."/>
            <person name="Im W.T."/>
        </authorList>
    </citation>
    <scope>NUCLEOTIDE SEQUENCE [LARGE SCALE GENOMIC DNA]</scope>
    <source>
        <strain evidence="1 2">Gsoil 636</strain>
    </source>
</reference>
<evidence type="ECO:0000313" key="2">
    <source>
        <dbReference type="Proteomes" id="UP000321204"/>
    </source>
</evidence>
<evidence type="ECO:0000313" key="1">
    <source>
        <dbReference type="EMBL" id="QEC57348.1"/>
    </source>
</evidence>
<protein>
    <submittedName>
        <fullName evidence="1">Uncharacterized protein</fullName>
    </submittedName>
</protein>
<keyword evidence="2" id="KW-1185">Reference proteome</keyword>
<dbReference type="PROSITE" id="PS51257">
    <property type="entry name" value="PROKAR_LIPOPROTEIN"/>
    <property type="match status" value="1"/>
</dbReference>
<dbReference type="RefSeq" id="WP_146789565.1">
    <property type="nucleotide sequence ID" value="NZ_BAABIO010000003.1"/>
</dbReference>
<accession>A0A5B8ULB3</accession>